<proteinExistence type="predicted"/>
<name>A0ABQ7Z336_BRANA</name>
<comment type="caution">
    <text evidence="1">The sequence shown here is derived from an EMBL/GenBank/DDBJ whole genome shotgun (WGS) entry which is preliminary data.</text>
</comment>
<gene>
    <name evidence="1" type="ORF">HID58_071967</name>
</gene>
<dbReference type="Proteomes" id="UP000824890">
    <property type="component" value="Unassembled WGS sequence"/>
</dbReference>
<dbReference type="EMBL" id="JAGKQM010000016">
    <property type="protein sequence ID" value="KAH0874605.1"/>
    <property type="molecule type" value="Genomic_DNA"/>
</dbReference>
<protein>
    <submittedName>
        <fullName evidence="1">Uncharacterized protein</fullName>
    </submittedName>
</protein>
<organism evidence="1 2">
    <name type="scientific">Brassica napus</name>
    <name type="common">Rape</name>
    <dbReference type="NCBI Taxonomy" id="3708"/>
    <lineage>
        <taxon>Eukaryota</taxon>
        <taxon>Viridiplantae</taxon>
        <taxon>Streptophyta</taxon>
        <taxon>Embryophyta</taxon>
        <taxon>Tracheophyta</taxon>
        <taxon>Spermatophyta</taxon>
        <taxon>Magnoliopsida</taxon>
        <taxon>eudicotyledons</taxon>
        <taxon>Gunneridae</taxon>
        <taxon>Pentapetalae</taxon>
        <taxon>rosids</taxon>
        <taxon>malvids</taxon>
        <taxon>Brassicales</taxon>
        <taxon>Brassicaceae</taxon>
        <taxon>Brassiceae</taxon>
        <taxon>Brassica</taxon>
    </lineage>
</organism>
<evidence type="ECO:0000313" key="2">
    <source>
        <dbReference type="Proteomes" id="UP000824890"/>
    </source>
</evidence>
<sequence length="249" mass="26368">AIQPVADSCESVAVVTGCLPLNLFCLFPISVSPPFSALCLTDIPSVVVSLSSPASLLGGIAQIWPDLLLMEDNCALMVVLRSSSIPPASLVSKTGFLVLGWRALVPEISTSDSSLFFITNEKLMYQESILGLKRAPWRLPSSSFPVTASVASISAVRVLVIWFLPCGVSSFIVQGLVEVVVYPNKSGCGIDVGVLVVPVRVLREGGAEVAVCGDWCLGLRQALVRPFRRFGAAPLSSAASSDFEVIVKM</sequence>
<reference evidence="1 2" key="1">
    <citation type="submission" date="2021-05" db="EMBL/GenBank/DDBJ databases">
        <title>Genome Assembly of Synthetic Allotetraploid Brassica napus Reveals Homoeologous Exchanges between Subgenomes.</title>
        <authorList>
            <person name="Davis J.T."/>
        </authorList>
    </citation>
    <scope>NUCLEOTIDE SEQUENCE [LARGE SCALE GENOMIC DNA]</scope>
    <source>
        <strain evidence="2">cv. Da-Ae</strain>
        <tissue evidence="1">Seedling</tissue>
    </source>
</reference>
<keyword evidence="2" id="KW-1185">Reference proteome</keyword>
<accession>A0ABQ7Z336</accession>
<evidence type="ECO:0000313" key="1">
    <source>
        <dbReference type="EMBL" id="KAH0874605.1"/>
    </source>
</evidence>
<feature type="non-terminal residue" evidence="1">
    <location>
        <position position="1"/>
    </location>
</feature>